<protein>
    <recommendedName>
        <fullName evidence="3">Protein kinase domain-containing protein</fullName>
    </recommendedName>
</protein>
<dbReference type="Proteomes" id="UP000053593">
    <property type="component" value="Unassembled WGS sequence"/>
</dbReference>
<name>A0A0D0C2U3_9AGAR</name>
<dbReference type="AlphaFoldDB" id="A0A0D0C2U3"/>
<dbReference type="SUPFAM" id="SSF56112">
    <property type="entry name" value="Protein kinase-like (PK-like)"/>
    <property type="match status" value="1"/>
</dbReference>
<accession>A0A0D0C2U3</accession>
<gene>
    <name evidence="1" type="ORF">GYMLUDRAFT_263560</name>
</gene>
<dbReference type="HOGENOM" id="CLU_013871_5_1_1"/>
<evidence type="ECO:0000313" key="1">
    <source>
        <dbReference type="EMBL" id="KIK56639.1"/>
    </source>
</evidence>
<organism evidence="1 2">
    <name type="scientific">Collybiopsis luxurians FD-317 M1</name>
    <dbReference type="NCBI Taxonomy" id="944289"/>
    <lineage>
        <taxon>Eukaryota</taxon>
        <taxon>Fungi</taxon>
        <taxon>Dikarya</taxon>
        <taxon>Basidiomycota</taxon>
        <taxon>Agaricomycotina</taxon>
        <taxon>Agaricomycetes</taxon>
        <taxon>Agaricomycetidae</taxon>
        <taxon>Agaricales</taxon>
        <taxon>Marasmiineae</taxon>
        <taxon>Omphalotaceae</taxon>
        <taxon>Collybiopsis</taxon>
        <taxon>Collybiopsis luxurians</taxon>
    </lineage>
</organism>
<dbReference type="InterPro" id="IPR011009">
    <property type="entry name" value="Kinase-like_dom_sf"/>
</dbReference>
<dbReference type="OrthoDB" id="3250441at2759"/>
<proteinExistence type="predicted"/>
<evidence type="ECO:0000313" key="2">
    <source>
        <dbReference type="Proteomes" id="UP000053593"/>
    </source>
</evidence>
<reference evidence="1 2" key="1">
    <citation type="submission" date="2014-04" db="EMBL/GenBank/DDBJ databases">
        <title>Evolutionary Origins and Diversification of the Mycorrhizal Mutualists.</title>
        <authorList>
            <consortium name="DOE Joint Genome Institute"/>
            <consortium name="Mycorrhizal Genomics Consortium"/>
            <person name="Kohler A."/>
            <person name="Kuo A."/>
            <person name="Nagy L.G."/>
            <person name="Floudas D."/>
            <person name="Copeland A."/>
            <person name="Barry K.W."/>
            <person name="Cichocki N."/>
            <person name="Veneault-Fourrey C."/>
            <person name="LaButti K."/>
            <person name="Lindquist E.A."/>
            <person name="Lipzen A."/>
            <person name="Lundell T."/>
            <person name="Morin E."/>
            <person name="Murat C."/>
            <person name="Riley R."/>
            <person name="Ohm R."/>
            <person name="Sun H."/>
            <person name="Tunlid A."/>
            <person name="Henrissat B."/>
            <person name="Grigoriev I.V."/>
            <person name="Hibbett D.S."/>
            <person name="Martin F."/>
        </authorList>
    </citation>
    <scope>NUCLEOTIDE SEQUENCE [LARGE SCALE GENOMIC DNA]</scope>
    <source>
        <strain evidence="1 2">FD-317 M1</strain>
    </source>
</reference>
<dbReference type="Gene3D" id="1.10.510.10">
    <property type="entry name" value="Transferase(Phosphotransferase) domain 1"/>
    <property type="match status" value="1"/>
</dbReference>
<keyword evidence="2" id="KW-1185">Reference proteome</keyword>
<sequence length="615" mass="69781">MANSLLSGFFYRHHHQLGERGIIHPFPFDSTTRVRHLIDHVLEYAGLWLKPEEKFEELKYPKKAAFHIGFLKVDLPLEPIETIQDRVQHWLEQNCEQDPLLSHQEISKIWTNSVDPDSRIQFVVLTLDDFQYVAQIGALPDPKLEPRIVGHNARLKSMANISQLPSPSQSAIDPKSCHNIAGGVCDGRPAGFHGPPNALFDSRLAKLEEAMSNLDTIEVDKVYVEFALKLISASVAFYRQEDERERRLREIVFGSLFPNGEWQRAIKNGKPEAFWLLSLIFELKNERGVGGDARMQCIMDYLKLLNDPDQAHSFRATSCCPSILFALAGTQLDISTIIYTDAPYVDDVFSMNLRTAFDMEDQVLCLARALKVVQETFQQLQTYYHDLPTQRKHGFSSHLPSPSPTEDVSVSQVVGLSFLYKLCQITGGQANFTPSECNRNNGHAIYVAIGTRANSAIPEGQEVVVKFSRRYNVNAHRLLSEVNLAPKLYYSCQVQGGYTMCIMEYVKGETAFTALASQPDELLPRSVYQDIKKAIDILHEANLVFGDLRLPNIILWESRAMLVDFDWCGRDGVARYPVDLNVYAEGEWAEGMERYGLMKMEHDVEMLQKLETICK</sequence>
<evidence type="ECO:0008006" key="3">
    <source>
        <dbReference type="Google" id="ProtNLM"/>
    </source>
</evidence>
<dbReference type="EMBL" id="KN834796">
    <property type="protein sequence ID" value="KIK56639.1"/>
    <property type="molecule type" value="Genomic_DNA"/>
</dbReference>